<reference evidence="1" key="2">
    <citation type="journal article" date="2015" name="Fish Shellfish Immunol.">
        <title>Early steps in the European eel (Anguilla anguilla)-Vibrio vulnificus interaction in the gills: Role of the RtxA13 toxin.</title>
        <authorList>
            <person name="Callol A."/>
            <person name="Pajuelo D."/>
            <person name="Ebbesson L."/>
            <person name="Teles M."/>
            <person name="MacKenzie S."/>
            <person name="Amaro C."/>
        </authorList>
    </citation>
    <scope>NUCLEOTIDE SEQUENCE</scope>
</reference>
<organism evidence="1">
    <name type="scientific">Anguilla anguilla</name>
    <name type="common">European freshwater eel</name>
    <name type="synonym">Muraena anguilla</name>
    <dbReference type="NCBI Taxonomy" id="7936"/>
    <lineage>
        <taxon>Eukaryota</taxon>
        <taxon>Metazoa</taxon>
        <taxon>Chordata</taxon>
        <taxon>Craniata</taxon>
        <taxon>Vertebrata</taxon>
        <taxon>Euteleostomi</taxon>
        <taxon>Actinopterygii</taxon>
        <taxon>Neopterygii</taxon>
        <taxon>Teleostei</taxon>
        <taxon>Anguilliformes</taxon>
        <taxon>Anguillidae</taxon>
        <taxon>Anguilla</taxon>
    </lineage>
</organism>
<dbReference type="AlphaFoldDB" id="A0A0E9RB58"/>
<name>A0A0E9RB58_ANGAN</name>
<protein>
    <submittedName>
        <fullName evidence="1">Uncharacterized protein</fullName>
    </submittedName>
</protein>
<evidence type="ECO:0000313" key="1">
    <source>
        <dbReference type="EMBL" id="JAH26361.1"/>
    </source>
</evidence>
<accession>A0A0E9RB58</accession>
<sequence length="31" mass="3650">MISHNYSPLKRLSFILFFSSRKCMISSPLFV</sequence>
<dbReference type="EMBL" id="GBXM01082216">
    <property type="protein sequence ID" value="JAH26361.1"/>
    <property type="molecule type" value="Transcribed_RNA"/>
</dbReference>
<proteinExistence type="predicted"/>
<reference evidence="1" key="1">
    <citation type="submission" date="2014-11" db="EMBL/GenBank/DDBJ databases">
        <authorList>
            <person name="Amaro Gonzalez C."/>
        </authorList>
    </citation>
    <scope>NUCLEOTIDE SEQUENCE</scope>
</reference>